<dbReference type="KEGG" id="umr:103682445"/>
<dbReference type="OrthoDB" id="9750223at2759"/>
<evidence type="ECO:0000256" key="6">
    <source>
        <dbReference type="RuleBase" id="RU000682"/>
    </source>
</evidence>
<sequence>MAPTGSCSKRVAKEGRRKWTSISPSQTSILLQAFEKNQFPSITTREHLARLTGLPEPRIQVHCPSVAPELFKVERTAVPEALLEDRGLLGGLVSEQKSSACKESRSDPANAWVENPEPSPHLTVPGDPGPLACLPGSSQHLNASNPPGGMQAFAAGTPPVPAMVFAPPGSCGGPGSPALEAMMVPPTQGGLGRNNFPAPEGLRSHSLTRPMVGGYLSAIPAPLCALWQGQCQQQPEHPGMAPLPFQDYPQPPAANSCQGCQEAGSLGCDHAMQCWAQRSQLVMSTGQAPDGATLQPAHAENPGWLQQAHPTAGLSAALNPQQKPSAEASSFFEELFSATEME</sequence>
<dbReference type="PANTHER" id="PTHR46123:SF3">
    <property type="entry name" value="DOUBLE HOMEOBOX PROTEIN 1-RELATED"/>
    <property type="match status" value="1"/>
</dbReference>
<accession>A0A8M1F9X4</accession>
<dbReference type="GO" id="GO:0005634">
    <property type="term" value="C:nucleus"/>
    <property type="evidence" value="ECO:0007669"/>
    <property type="project" value="UniProtKB-SubCell"/>
</dbReference>
<dbReference type="Proteomes" id="UP000261680">
    <property type="component" value="Unplaced"/>
</dbReference>
<feature type="domain" description="Homeobox" evidence="8">
    <location>
        <begin position="13"/>
        <end position="61"/>
    </location>
</feature>
<feature type="DNA-binding region" description="Homeobox" evidence="5">
    <location>
        <begin position="15"/>
        <end position="62"/>
    </location>
</feature>
<dbReference type="PROSITE" id="PS50071">
    <property type="entry name" value="HOMEOBOX_2"/>
    <property type="match status" value="1"/>
</dbReference>
<dbReference type="PANTHER" id="PTHR46123">
    <property type="entry name" value="MIX-TYPE HOMEOBOX GENE 1-RELATED"/>
    <property type="match status" value="1"/>
</dbReference>
<dbReference type="GO" id="GO:0000981">
    <property type="term" value="F:DNA-binding transcription factor activity, RNA polymerase II-specific"/>
    <property type="evidence" value="ECO:0007669"/>
    <property type="project" value="TreeGrafter"/>
</dbReference>
<dbReference type="InterPro" id="IPR051306">
    <property type="entry name" value="Homeobox_regulator"/>
</dbReference>
<evidence type="ECO:0000256" key="3">
    <source>
        <dbReference type="ARBA" id="ARBA00023155"/>
    </source>
</evidence>
<dbReference type="SMART" id="SM00389">
    <property type="entry name" value="HOX"/>
    <property type="match status" value="1"/>
</dbReference>
<dbReference type="InterPro" id="IPR001356">
    <property type="entry name" value="HD"/>
</dbReference>
<dbReference type="InterPro" id="IPR009057">
    <property type="entry name" value="Homeodomain-like_sf"/>
</dbReference>
<evidence type="ECO:0000259" key="8">
    <source>
        <dbReference type="PROSITE" id="PS50071"/>
    </source>
</evidence>
<evidence type="ECO:0000313" key="9">
    <source>
        <dbReference type="Proteomes" id="UP000261680"/>
    </source>
</evidence>
<dbReference type="AlphaFoldDB" id="A0A8M1F9X4"/>
<evidence type="ECO:0000256" key="4">
    <source>
        <dbReference type="ARBA" id="ARBA00023242"/>
    </source>
</evidence>
<evidence type="ECO:0000256" key="5">
    <source>
        <dbReference type="PROSITE-ProRule" id="PRU00108"/>
    </source>
</evidence>
<protein>
    <submittedName>
        <fullName evidence="10">Double homeobox protein B-like</fullName>
    </submittedName>
</protein>
<keyword evidence="3 5" id="KW-0371">Homeobox</keyword>
<keyword evidence="2 5" id="KW-0238">DNA-binding</keyword>
<organism evidence="9 10">
    <name type="scientific">Ursus maritimus</name>
    <name type="common">Polar bear</name>
    <name type="synonym">Thalarctos maritimus</name>
    <dbReference type="NCBI Taxonomy" id="29073"/>
    <lineage>
        <taxon>Eukaryota</taxon>
        <taxon>Metazoa</taxon>
        <taxon>Chordata</taxon>
        <taxon>Craniata</taxon>
        <taxon>Vertebrata</taxon>
        <taxon>Euteleostomi</taxon>
        <taxon>Mammalia</taxon>
        <taxon>Eutheria</taxon>
        <taxon>Laurasiatheria</taxon>
        <taxon>Carnivora</taxon>
        <taxon>Caniformia</taxon>
        <taxon>Ursidae</taxon>
        <taxon>Ursus</taxon>
    </lineage>
</organism>
<keyword evidence="4 5" id="KW-0539">Nucleus</keyword>
<gene>
    <name evidence="10" type="primary">LOC103682445</name>
</gene>
<feature type="region of interest" description="Disordered" evidence="7">
    <location>
        <begin position="1"/>
        <end position="20"/>
    </location>
</feature>
<comment type="subcellular location">
    <subcellularLocation>
        <location evidence="1 5 6">Nucleus</location>
    </subcellularLocation>
</comment>
<dbReference type="GeneID" id="103682445"/>
<name>A0A8M1F9X4_URSMA</name>
<keyword evidence="9" id="KW-1185">Reference proteome</keyword>
<dbReference type="GO" id="GO:0000977">
    <property type="term" value="F:RNA polymerase II transcription regulatory region sequence-specific DNA binding"/>
    <property type="evidence" value="ECO:0007669"/>
    <property type="project" value="TreeGrafter"/>
</dbReference>
<evidence type="ECO:0000256" key="2">
    <source>
        <dbReference type="ARBA" id="ARBA00023125"/>
    </source>
</evidence>
<dbReference type="Gene3D" id="1.10.10.60">
    <property type="entry name" value="Homeodomain-like"/>
    <property type="match status" value="1"/>
</dbReference>
<dbReference type="CDD" id="cd00086">
    <property type="entry name" value="homeodomain"/>
    <property type="match status" value="1"/>
</dbReference>
<evidence type="ECO:0000256" key="7">
    <source>
        <dbReference type="SAM" id="MobiDB-lite"/>
    </source>
</evidence>
<evidence type="ECO:0000256" key="1">
    <source>
        <dbReference type="ARBA" id="ARBA00004123"/>
    </source>
</evidence>
<dbReference type="SUPFAM" id="SSF46689">
    <property type="entry name" value="Homeodomain-like"/>
    <property type="match status" value="1"/>
</dbReference>
<reference evidence="10" key="1">
    <citation type="submission" date="2025-08" db="UniProtKB">
        <authorList>
            <consortium name="RefSeq"/>
        </authorList>
    </citation>
    <scope>IDENTIFICATION</scope>
    <source>
        <tissue evidence="10">Whole blood</tissue>
    </source>
</reference>
<dbReference type="Pfam" id="PF00046">
    <property type="entry name" value="Homeodomain"/>
    <property type="match status" value="1"/>
</dbReference>
<dbReference type="RefSeq" id="XP_040478672.1">
    <property type="nucleotide sequence ID" value="XM_040622738.1"/>
</dbReference>
<evidence type="ECO:0000313" key="10">
    <source>
        <dbReference type="RefSeq" id="XP_040478672.1"/>
    </source>
</evidence>
<proteinExistence type="predicted"/>